<feature type="domain" description="Major facilitator superfamily (MFS) profile" evidence="6">
    <location>
        <begin position="1"/>
        <end position="87"/>
    </location>
</feature>
<dbReference type="PROSITE" id="PS50850">
    <property type="entry name" value="MFS"/>
    <property type="match status" value="1"/>
</dbReference>
<dbReference type="GO" id="GO:0005886">
    <property type="term" value="C:plasma membrane"/>
    <property type="evidence" value="ECO:0007669"/>
    <property type="project" value="UniProtKB-SubCell"/>
</dbReference>
<evidence type="ECO:0000313" key="7">
    <source>
        <dbReference type="EMBL" id="MDY5155711.1"/>
    </source>
</evidence>
<dbReference type="InterPro" id="IPR051337">
    <property type="entry name" value="OPA_Antiporter"/>
</dbReference>
<evidence type="ECO:0000256" key="3">
    <source>
        <dbReference type="ARBA" id="ARBA00022989"/>
    </source>
</evidence>
<dbReference type="InterPro" id="IPR036259">
    <property type="entry name" value="MFS_trans_sf"/>
</dbReference>
<comment type="subcellular location">
    <subcellularLocation>
        <location evidence="1">Cell membrane</location>
        <topology evidence="1">Multi-pass membrane protein</topology>
    </subcellularLocation>
</comment>
<dbReference type="Proteomes" id="UP001281731">
    <property type="component" value="Unassembled WGS sequence"/>
</dbReference>
<dbReference type="GO" id="GO:0035435">
    <property type="term" value="P:phosphate ion transmembrane transport"/>
    <property type="evidence" value="ECO:0007669"/>
    <property type="project" value="TreeGrafter"/>
</dbReference>
<evidence type="ECO:0000313" key="8">
    <source>
        <dbReference type="Proteomes" id="UP001281731"/>
    </source>
</evidence>
<dbReference type="EMBL" id="JAWNGC010000067">
    <property type="protein sequence ID" value="MDY5155711.1"/>
    <property type="molecule type" value="Genomic_DNA"/>
</dbReference>
<keyword evidence="3 5" id="KW-1133">Transmembrane helix</keyword>
<evidence type="ECO:0000256" key="1">
    <source>
        <dbReference type="ARBA" id="ARBA00004651"/>
    </source>
</evidence>
<dbReference type="InterPro" id="IPR020846">
    <property type="entry name" value="MFS_dom"/>
</dbReference>
<proteinExistence type="predicted"/>
<comment type="caution">
    <text evidence="7">The sequence shown here is derived from an EMBL/GenBank/DDBJ whole genome shotgun (WGS) entry which is preliminary data.</text>
</comment>
<feature type="transmembrane region" description="Helical" evidence="5">
    <location>
        <begin position="20"/>
        <end position="44"/>
    </location>
</feature>
<dbReference type="Gene3D" id="1.20.1250.20">
    <property type="entry name" value="MFS general substrate transporter like domains"/>
    <property type="match status" value="1"/>
</dbReference>
<dbReference type="PANTHER" id="PTHR43826">
    <property type="entry name" value="GLUCOSE-6-PHOSPHATE EXCHANGER SLC37A4"/>
    <property type="match status" value="1"/>
</dbReference>
<dbReference type="InterPro" id="IPR011701">
    <property type="entry name" value="MFS"/>
</dbReference>
<feature type="non-terminal residue" evidence="7">
    <location>
        <position position="1"/>
    </location>
</feature>
<dbReference type="SUPFAM" id="SSF103473">
    <property type="entry name" value="MFS general substrate transporter"/>
    <property type="match status" value="1"/>
</dbReference>
<accession>A0AAW9I0X1</accession>
<dbReference type="GO" id="GO:0061513">
    <property type="term" value="F:glucose 6-phosphate:phosphate antiporter activity"/>
    <property type="evidence" value="ECO:0007669"/>
    <property type="project" value="TreeGrafter"/>
</dbReference>
<evidence type="ECO:0000256" key="2">
    <source>
        <dbReference type="ARBA" id="ARBA00022692"/>
    </source>
</evidence>
<keyword evidence="2 5" id="KW-0812">Transmembrane</keyword>
<feature type="non-terminal residue" evidence="7">
    <location>
        <position position="87"/>
    </location>
</feature>
<protein>
    <submittedName>
        <fullName evidence="7">MFS transporter</fullName>
    </submittedName>
</protein>
<keyword evidence="4 5" id="KW-0472">Membrane</keyword>
<name>A0AAW9I0X1_9ACTO</name>
<gene>
    <name evidence="7" type="ORF">R6G80_08320</name>
</gene>
<dbReference type="Pfam" id="PF07690">
    <property type="entry name" value="MFS_1"/>
    <property type="match status" value="1"/>
</dbReference>
<sequence length="87" mass="9594">VADRSNARYFLPLGLALSAVMNLIVAFVPWVSASVGIFATVMFLNGWFQGMGYPPCWRIVVQWFSTSERGWKGSLWNTSHNLGAGAL</sequence>
<dbReference type="PANTHER" id="PTHR43826:SF6">
    <property type="entry name" value="GLYCEROL-3-PHOSPHATE TRANSPORTER"/>
    <property type="match status" value="1"/>
</dbReference>
<dbReference type="RefSeq" id="WP_320756803.1">
    <property type="nucleotide sequence ID" value="NZ_JAWNGC010000067.1"/>
</dbReference>
<evidence type="ECO:0000256" key="5">
    <source>
        <dbReference type="SAM" id="Phobius"/>
    </source>
</evidence>
<dbReference type="AlphaFoldDB" id="A0AAW9I0X1"/>
<evidence type="ECO:0000259" key="6">
    <source>
        <dbReference type="PROSITE" id="PS50850"/>
    </source>
</evidence>
<reference evidence="7" key="1">
    <citation type="submission" date="2023-10" db="EMBL/GenBank/DDBJ databases">
        <title>Whole Genome based description of the genera Actinobaculum and Actinotignum reveals a complex phylogenetic relationship within the species included in the genus Actinotignum.</title>
        <authorList>
            <person name="Jensen C.S."/>
            <person name="Dargis R."/>
            <person name="Kemp M."/>
            <person name="Christensen J.J."/>
        </authorList>
    </citation>
    <scope>NUCLEOTIDE SEQUENCE</scope>
    <source>
        <strain evidence="7">SLA_B511</strain>
    </source>
</reference>
<evidence type="ECO:0000256" key="4">
    <source>
        <dbReference type="ARBA" id="ARBA00023136"/>
    </source>
</evidence>
<organism evidence="7 8">
    <name type="scientific">Actinotignum urinale</name>
    <dbReference type="NCBI Taxonomy" id="190146"/>
    <lineage>
        <taxon>Bacteria</taxon>
        <taxon>Bacillati</taxon>
        <taxon>Actinomycetota</taxon>
        <taxon>Actinomycetes</taxon>
        <taxon>Actinomycetales</taxon>
        <taxon>Actinomycetaceae</taxon>
        <taxon>Actinotignum</taxon>
    </lineage>
</organism>